<sequence length="718" mass="75989">MTNRFGVGAHLAGLVGLIGVLWGFGNVLQGDTWWSRVVLVMVGVQVSLLVARRWHATLAPLAGGLALGLLVVWVFVPGSTVAGIPTATTLQALRQQLSLAIAVVAEEQAPLIPPEPLLTGMAVGFGLLVIVVDALVRSRRLGVWGVGAVFMVGLAIASLIVGANPPLPAFVVTAAGWLALVVARSSAPSPSRVVLATAMGATALIAGVFAPSVVAADLTPAASTWGRAPVDIFGRGINPMLRLGENLRRGDSVEVLRSITSAEEAPYLKVATLVDVEGDTWEPIVNADGLPVEQPLDGLDPAIESTAEEISIAVDDLDSTMLPMPYPAEGVRGLVGTWFWHPVGGTVRSRTDTTRGQTYVADYVEITPDAGQMRERQALLPAPLTRRYLTLPPDTPPRIAAVARSQTAGLTNDYDRIVALQDWMRADFSYSESSPVAEGYDGSGVEVIERFLLEEQSGYCVHFSSALAVMARSLGIPARIAVGYAPGDPAGRTAEGERIYSTSSDSLHAWTEVYFEGVGWVRFDATPGVGRPTGFDEPRVGGPAPVGDLPNPGTVAGGTPQDPQALTEGEQAVAAGAAANAGGPSRSTLALGAAATAAVLLVLPASARRTRRWWRWRKGRDRTEPLWREIIDTATDLGFALPARATVRGQAEPLQGHAGPGLVAVMESVERERYASTRGPTTVLEEARSSVRSLETSVPAWRRWLARCFPRSLARRAE</sequence>
<dbReference type="InterPro" id="IPR002931">
    <property type="entry name" value="Transglutaminase-like"/>
</dbReference>
<feature type="transmembrane region" description="Helical" evidence="2">
    <location>
        <begin position="58"/>
        <end position="76"/>
    </location>
</feature>
<proteinExistence type="predicted"/>
<reference evidence="4 5" key="1">
    <citation type="submission" date="2018-10" db="EMBL/GenBank/DDBJ databases">
        <title>Aeromicrobium sp. 9W16Y-2 whole genome shotgun sequence.</title>
        <authorList>
            <person name="Li F."/>
        </authorList>
    </citation>
    <scope>NUCLEOTIDE SEQUENCE [LARGE SCALE GENOMIC DNA]</scope>
    <source>
        <strain evidence="4 5">9W16Y-2</strain>
    </source>
</reference>
<dbReference type="RefSeq" id="WP_121793631.1">
    <property type="nucleotide sequence ID" value="NZ_RDBF01000003.1"/>
</dbReference>
<protein>
    <submittedName>
        <fullName evidence="4">Transglutaminase domain-containing protein</fullName>
    </submittedName>
</protein>
<dbReference type="SUPFAM" id="SSF54001">
    <property type="entry name" value="Cysteine proteinases"/>
    <property type="match status" value="1"/>
</dbReference>
<feature type="domain" description="Transglutaminase-like" evidence="3">
    <location>
        <begin position="452"/>
        <end position="527"/>
    </location>
</feature>
<organism evidence="4 5">
    <name type="scientific">Aeromicrobium phragmitis</name>
    <dbReference type="NCBI Taxonomy" id="2478914"/>
    <lineage>
        <taxon>Bacteria</taxon>
        <taxon>Bacillati</taxon>
        <taxon>Actinomycetota</taxon>
        <taxon>Actinomycetes</taxon>
        <taxon>Propionibacteriales</taxon>
        <taxon>Nocardioidaceae</taxon>
        <taxon>Aeromicrobium</taxon>
    </lineage>
</organism>
<dbReference type="Pfam" id="PF01841">
    <property type="entry name" value="Transglut_core"/>
    <property type="match status" value="1"/>
</dbReference>
<comment type="caution">
    <text evidence="4">The sequence shown here is derived from an EMBL/GenBank/DDBJ whole genome shotgun (WGS) entry which is preliminary data.</text>
</comment>
<dbReference type="PANTHER" id="PTHR42736">
    <property type="entry name" value="PROTEIN-GLUTAMINE GAMMA-GLUTAMYLTRANSFERASE"/>
    <property type="match status" value="1"/>
</dbReference>
<dbReference type="EMBL" id="RDBF01000003">
    <property type="protein sequence ID" value="RLV56626.1"/>
    <property type="molecule type" value="Genomic_DNA"/>
</dbReference>
<name>A0A3L8PMJ3_9ACTN</name>
<keyword evidence="2" id="KW-0472">Membrane</keyword>
<feature type="transmembrane region" description="Helical" evidence="2">
    <location>
        <begin position="33"/>
        <end position="51"/>
    </location>
</feature>
<dbReference type="OrthoDB" id="9804023at2"/>
<evidence type="ECO:0000256" key="2">
    <source>
        <dbReference type="SAM" id="Phobius"/>
    </source>
</evidence>
<keyword evidence="5" id="KW-1185">Reference proteome</keyword>
<evidence type="ECO:0000256" key="1">
    <source>
        <dbReference type="SAM" id="MobiDB-lite"/>
    </source>
</evidence>
<feature type="transmembrane region" description="Helical" evidence="2">
    <location>
        <begin position="117"/>
        <end position="136"/>
    </location>
</feature>
<gene>
    <name evidence="4" type="ORF">D9V41_06040</name>
</gene>
<dbReference type="InterPro" id="IPR021878">
    <property type="entry name" value="TgpA_N"/>
</dbReference>
<feature type="transmembrane region" description="Helical" evidence="2">
    <location>
        <begin position="143"/>
        <end position="161"/>
    </location>
</feature>
<feature type="transmembrane region" description="Helical" evidence="2">
    <location>
        <begin position="7"/>
        <end position="27"/>
    </location>
</feature>
<dbReference type="Proteomes" id="UP000282515">
    <property type="component" value="Unassembled WGS sequence"/>
</dbReference>
<evidence type="ECO:0000259" key="3">
    <source>
        <dbReference type="SMART" id="SM00460"/>
    </source>
</evidence>
<evidence type="ECO:0000313" key="4">
    <source>
        <dbReference type="EMBL" id="RLV56626.1"/>
    </source>
</evidence>
<evidence type="ECO:0000313" key="5">
    <source>
        <dbReference type="Proteomes" id="UP000282515"/>
    </source>
</evidence>
<feature type="region of interest" description="Disordered" evidence="1">
    <location>
        <begin position="531"/>
        <end position="564"/>
    </location>
</feature>
<dbReference type="Pfam" id="PF11992">
    <property type="entry name" value="TgpA_N"/>
    <property type="match status" value="1"/>
</dbReference>
<keyword evidence="2" id="KW-1133">Transmembrane helix</keyword>
<keyword evidence="2" id="KW-0812">Transmembrane</keyword>
<dbReference type="SMART" id="SM00460">
    <property type="entry name" value="TGc"/>
    <property type="match status" value="1"/>
</dbReference>
<dbReference type="AlphaFoldDB" id="A0A3L8PMJ3"/>
<feature type="transmembrane region" description="Helical" evidence="2">
    <location>
        <begin position="167"/>
        <end position="186"/>
    </location>
</feature>
<dbReference type="PANTHER" id="PTHR42736:SF1">
    <property type="entry name" value="PROTEIN-GLUTAMINE GAMMA-GLUTAMYLTRANSFERASE"/>
    <property type="match status" value="1"/>
</dbReference>
<dbReference type="InterPro" id="IPR052901">
    <property type="entry name" value="Bact_TGase-like"/>
</dbReference>
<feature type="transmembrane region" description="Helical" evidence="2">
    <location>
        <begin position="193"/>
        <end position="214"/>
    </location>
</feature>
<accession>A0A3L8PMJ3</accession>
<dbReference type="InterPro" id="IPR038765">
    <property type="entry name" value="Papain-like_cys_pep_sf"/>
</dbReference>
<dbReference type="Gene3D" id="3.10.620.30">
    <property type="match status" value="1"/>
</dbReference>